<keyword evidence="5 6" id="KW-0067">ATP-binding</keyword>
<comment type="similarity">
    <text evidence="6 7">Belongs to the polyphosphate kinase 1 (PPK1) family.</text>
</comment>
<dbReference type="InterPro" id="IPR024953">
    <property type="entry name" value="PP_kinase_middle"/>
</dbReference>
<feature type="domain" description="Polyphosphate kinase N-terminal" evidence="9">
    <location>
        <begin position="6"/>
        <end position="108"/>
    </location>
</feature>
<feature type="binding site" evidence="6">
    <location>
        <position position="402"/>
    </location>
    <ligand>
        <name>Mg(2+)</name>
        <dbReference type="ChEBI" id="CHEBI:18420"/>
    </ligand>
</feature>
<keyword evidence="4 6" id="KW-0418">Kinase</keyword>
<sequence length="694" mass="81317">MIKPTMSKELSWLSFNERVLQEACDENVPLVERVRFLGIFSSNLDEFFRVRVAEIRRAILIDNFNQDKMQHNQTLMNLIQDKVLELQERFDKNYNELMLELARKNIFLINEFQLSSFHQSWLMTYFKDHLKRHISPIIVSKNRDLTQQISDGVTYLCICLYTDKRRQYSLIEVPTKSVPRFVKLPAESTKSKKHLILLDNIIRFCADELFRPFFEYDDIDVYAMKLTRDAEFDITDELDNTQLERMSKGLKKRLTAEPVRLVYDREMPEHMLQMLKTRLQISSTEFLVAGGRYHNFKDFMAFPNPSRKSLEYEKLTAIPSSLFDHYHNVFQAIAQNDILLNYPYHKYSYVTEFIRQAAYDPAVKFINISLYRVAKNSRIIQSLIDAVSNGKKVMVILELRARFDEEANIEWTRKLVEAGVQVHHGIPSLKVHSKICVIGRNEANQTRLYCHIGSGNFNEKTAKIYTDFSLFTANQEIAEEVQQVFHLIQHPYRQDKFNHLIVSPYNSRRSIYRLIEDEITAAKSNKKASIILKVNNLVDKQLIRKLYSASNAGVKIKLLVRGMCSLIAKVPEQSQNIEVVSIVDRFLEHSRIMVFHAGGEQKMFLSSADWMTRNIDNRIEVSTPIYEPKLKKMLSDILNIHFSDNTKARILNAEQSNPYRRRGNKKKVRSQQAIYEYLQDYEANNAQWLNKVGE</sequence>
<dbReference type="RefSeq" id="WP_121838113.1">
    <property type="nucleotide sequence ID" value="NZ_ML014762.1"/>
</dbReference>
<keyword evidence="2 6" id="KW-0808">Transferase</keyword>
<evidence type="ECO:0000256" key="5">
    <source>
        <dbReference type="ARBA" id="ARBA00022840"/>
    </source>
</evidence>
<reference evidence="12 13" key="1">
    <citation type="submission" date="2018-09" db="EMBL/GenBank/DDBJ databases">
        <title>Phylogeny of the Shewanellaceae, and recommendation for two new genera, Pseudoshewanella and Parashewanella.</title>
        <authorList>
            <person name="Wang G."/>
        </authorList>
    </citation>
    <scope>NUCLEOTIDE SEQUENCE [LARGE SCALE GENOMIC DNA]</scope>
    <source>
        <strain evidence="12 13">C51</strain>
    </source>
</reference>
<keyword evidence="6" id="KW-0460">Magnesium</keyword>
<protein>
    <recommendedName>
        <fullName evidence="6 7">Polyphosphate kinase</fullName>
        <ecNumber evidence="6 7">2.7.4.1</ecNumber>
    </recommendedName>
    <alternativeName>
        <fullName evidence="6">ATP-polyphosphate phosphotransferase</fullName>
    </alternativeName>
    <alternativeName>
        <fullName evidence="6">Polyphosphoric acid kinase</fullName>
    </alternativeName>
</protein>
<dbReference type="GO" id="GO:0046872">
    <property type="term" value="F:metal ion binding"/>
    <property type="evidence" value="ECO:0007669"/>
    <property type="project" value="UniProtKB-KW"/>
</dbReference>
<feature type="domain" description="Polyphosphate kinase C-terminal" evidence="10">
    <location>
        <begin position="500"/>
        <end position="671"/>
    </location>
</feature>
<dbReference type="Proteomes" id="UP000281474">
    <property type="component" value="Unassembled WGS sequence"/>
</dbReference>
<dbReference type="Pfam" id="PF13089">
    <property type="entry name" value="PP_kinase_N"/>
    <property type="match status" value="1"/>
</dbReference>
<keyword evidence="1 6" id="KW-0597">Phosphoprotein</keyword>
<comment type="catalytic activity">
    <reaction evidence="6 7">
        <text>[phosphate](n) + ATP = [phosphate](n+1) + ADP</text>
        <dbReference type="Rhea" id="RHEA:19573"/>
        <dbReference type="Rhea" id="RHEA-COMP:9859"/>
        <dbReference type="Rhea" id="RHEA-COMP:14280"/>
        <dbReference type="ChEBI" id="CHEBI:16838"/>
        <dbReference type="ChEBI" id="CHEBI:30616"/>
        <dbReference type="ChEBI" id="CHEBI:456216"/>
        <dbReference type="EC" id="2.7.4.1"/>
    </reaction>
</comment>
<dbReference type="InterPro" id="IPR041108">
    <property type="entry name" value="PP_kinase_C_1"/>
</dbReference>
<keyword evidence="3 6" id="KW-0547">Nucleotide-binding</keyword>
<dbReference type="InterPro" id="IPR025200">
    <property type="entry name" value="PPK_C_dom2"/>
</dbReference>
<dbReference type="Gene3D" id="1.20.58.310">
    <property type="entry name" value="Polyphosphate kinase N-terminal domain"/>
    <property type="match status" value="1"/>
</dbReference>
<comment type="function">
    <text evidence="6 7">Catalyzes the reversible transfer of the terminal phosphate of ATP to form a long-chain polyphosphate (polyP).</text>
</comment>
<evidence type="ECO:0000313" key="12">
    <source>
        <dbReference type="EMBL" id="RLV60663.1"/>
    </source>
</evidence>
<dbReference type="PANTHER" id="PTHR30218:SF0">
    <property type="entry name" value="POLYPHOSPHATE KINASE"/>
    <property type="match status" value="1"/>
</dbReference>
<comment type="cofactor">
    <cofactor evidence="6">
        <name>Mg(2+)</name>
        <dbReference type="ChEBI" id="CHEBI:18420"/>
    </cofactor>
</comment>
<dbReference type="GO" id="GO:0009358">
    <property type="term" value="C:polyphosphate kinase complex"/>
    <property type="evidence" value="ECO:0007669"/>
    <property type="project" value="InterPro"/>
</dbReference>
<dbReference type="InterPro" id="IPR003414">
    <property type="entry name" value="PP_kinase"/>
</dbReference>
<dbReference type="Gene3D" id="3.30.1840.10">
    <property type="entry name" value="Polyphosphate kinase middle domain"/>
    <property type="match status" value="1"/>
</dbReference>
<dbReference type="OrthoDB" id="9761456at2"/>
<dbReference type="NCBIfam" id="TIGR03705">
    <property type="entry name" value="poly_P_kin"/>
    <property type="match status" value="1"/>
</dbReference>
<dbReference type="Pfam" id="PF13090">
    <property type="entry name" value="PP_kinase_C"/>
    <property type="match status" value="1"/>
</dbReference>
<organism evidence="12 13">
    <name type="scientific">Parashewanella curva</name>
    <dbReference type="NCBI Taxonomy" id="2338552"/>
    <lineage>
        <taxon>Bacteria</taxon>
        <taxon>Pseudomonadati</taxon>
        <taxon>Pseudomonadota</taxon>
        <taxon>Gammaproteobacteria</taxon>
        <taxon>Alteromonadales</taxon>
        <taxon>Shewanellaceae</taxon>
        <taxon>Parashewanella</taxon>
    </lineage>
</organism>
<dbReference type="PIRSF" id="PIRSF015589">
    <property type="entry name" value="PP_kinase"/>
    <property type="match status" value="1"/>
</dbReference>
<dbReference type="EC" id="2.7.4.1" evidence="6 7"/>
<feature type="binding site" evidence="6">
    <location>
        <position position="589"/>
    </location>
    <ligand>
        <name>ATP</name>
        <dbReference type="ChEBI" id="CHEBI:30616"/>
    </ligand>
</feature>
<evidence type="ECO:0000259" key="11">
    <source>
        <dbReference type="Pfam" id="PF17941"/>
    </source>
</evidence>
<dbReference type="Pfam" id="PF17941">
    <property type="entry name" value="PP_kinase_C_1"/>
    <property type="match status" value="1"/>
</dbReference>
<dbReference type="InterPro" id="IPR036830">
    <property type="entry name" value="PP_kinase_middle_dom_sf"/>
</dbReference>
<dbReference type="AlphaFoldDB" id="A0A3L8Q1P8"/>
<dbReference type="EMBL" id="QZEI01000013">
    <property type="protein sequence ID" value="RLV60663.1"/>
    <property type="molecule type" value="Genomic_DNA"/>
</dbReference>
<dbReference type="CDD" id="cd09167">
    <property type="entry name" value="PLDc_EcPPK1_C2_like"/>
    <property type="match status" value="1"/>
</dbReference>
<dbReference type="HAMAP" id="MF_00347">
    <property type="entry name" value="Polyphosphate_kinase"/>
    <property type="match status" value="1"/>
</dbReference>
<feature type="domain" description="Polyphosphate kinase C-terminal" evidence="11">
    <location>
        <begin position="328"/>
        <end position="493"/>
    </location>
</feature>
<feature type="binding site" evidence="6">
    <location>
        <position position="465"/>
    </location>
    <ligand>
        <name>ATP</name>
        <dbReference type="ChEBI" id="CHEBI:30616"/>
    </ligand>
</feature>
<dbReference type="Pfam" id="PF02503">
    <property type="entry name" value="PP_kinase"/>
    <property type="match status" value="1"/>
</dbReference>
<evidence type="ECO:0000313" key="13">
    <source>
        <dbReference type="Proteomes" id="UP000281474"/>
    </source>
</evidence>
<dbReference type="GO" id="GO:0008976">
    <property type="term" value="F:polyphosphate kinase activity"/>
    <property type="evidence" value="ECO:0007669"/>
    <property type="project" value="UniProtKB-UniRule"/>
</dbReference>
<dbReference type="GO" id="GO:0006799">
    <property type="term" value="P:polyphosphate biosynthetic process"/>
    <property type="evidence" value="ECO:0007669"/>
    <property type="project" value="UniProtKB-UniRule"/>
</dbReference>
<evidence type="ECO:0000256" key="2">
    <source>
        <dbReference type="ARBA" id="ARBA00022679"/>
    </source>
</evidence>
<dbReference type="PANTHER" id="PTHR30218">
    <property type="entry name" value="POLYPHOSPHATE KINASE"/>
    <property type="match status" value="1"/>
</dbReference>
<feature type="domain" description="Polyphosphate kinase middle" evidence="8">
    <location>
        <begin position="118"/>
        <end position="302"/>
    </location>
</feature>
<evidence type="ECO:0000256" key="7">
    <source>
        <dbReference type="RuleBase" id="RU003800"/>
    </source>
</evidence>
<evidence type="ECO:0000259" key="8">
    <source>
        <dbReference type="Pfam" id="PF02503"/>
    </source>
</evidence>
<feature type="binding site" evidence="6">
    <location>
        <position position="372"/>
    </location>
    <ligand>
        <name>Mg(2+)</name>
        <dbReference type="ChEBI" id="CHEBI:18420"/>
    </ligand>
</feature>
<comment type="PTM">
    <text evidence="6 7">An intermediate of this reaction is the autophosphorylated ppk in which a phosphate is covalently linked to a histidine residue through a N-P bond.</text>
</comment>
<dbReference type="InterPro" id="IPR036832">
    <property type="entry name" value="PPK_N_dom_sf"/>
</dbReference>
<feature type="binding site" evidence="6">
    <location>
        <position position="561"/>
    </location>
    <ligand>
        <name>ATP</name>
        <dbReference type="ChEBI" id="CHEBI:30616"/>
    </ligand>
</feature>
<evidence type="ECO:0000256" key="6">
    <source>
        <dbReference type="HAMAP-Rule" id="MF_00347"/>
    </source>
</evidence>
<accession>A0A3L8Q1P8</accession>
<keyword evidence="13" id="KW-1185">Reference proteome</keyword>
<name>A0A3L8Q1P8_9GAMM</name>
<feature type="active site" description="Phosphohistidine intermediate" evidence="6">
    <location>
        <position position="432"/>
    </location>
</feature>
<dbReference type="Gene3D" id="3.30.870.10">
    <property type="entry name" value="Endonuclease Chain A"/>
    <property type="match status" value="2"/>
</dbReference>
<evidence type="ECO:0000256" key="1">
    <source>
        <dbReference type="ARBA" id="ARBA00022553"/>
    </source>
</evidence>
<dbReference type="SUPFAM" id="SSF140356">
    <property type="entry name" value="PPK N-terminal domain-like"/>
    <property type="match status" value="1"/>
</dbReference>
<dbReference type="InterPro" id="IPR025198">
    <property type="entry name" value="PPK_N_dom"/>
</dbReference>
<evidence type="ECO:0000259" key="9">
    <source>
        <dbReference type="Pfam" id="PF13089"/>
    </source>
</evidence>
<evidence type="ECO:0000259" key="10">
    <source>
        <dbReference type="Pfam" id="PF13090"/>
    </source>
</evidence>
<feature type="binding site" evidence="6">
    <location>
        <position position="43"/>
    </location>
    <ligand>
        <name>ATP</name>
        <dbReference type="ChEBI" id="CHEBI:30616"/>
    </ligand>
</feature>
<evidence type="ECO:0000256" key="4">
    <source>
        <dbReference type="ARBA" id="ARBA00022777"/>
    </source>
</evidence>
<dbReference type="NCBIfam" id="NF003917">
    <property type="entry name" value="PRK05443.1-1"/>
    <property type="match status" value="1"/>
</dbReference>
<dbReference type="GO" id="GO:0005524">
    <property type="term" value="F:ATP binding"/>
    <property type="evidence" value="ECO:0007669"/>
    <property type="project" value="UniProtKB-KW"/>
</dbReference>
<evidence type="ECO:0000256" key="3">
    <source>
        <dbReference type="ARBA" id="ARBA00022741"/>
    </source>
</evidence>
<gene>
    <name evidence="12" type="primary">ppk1</name>
    <name evidence="6" type="synonym">ppk</name>
    <name evidence="12" type="ORF">D5018_06060</name>
</gene>
<dbReference type="SUPFAM" id="SSF56024">
    <property type="entry name" value="Phospholipase D/nuclease"/>
    <property type="match status" value="2"/>
</dbReference>
<keyword evidence="6" id="KW-0479">Metal-binding</keyword>
<proteinExistence type="inferred from homology"/>
<dbReference type="SUPFAM" id="SSF143724">
    <property type="entry name" value="PHP14-like"/>
    <property type="match status" value="1"/>
</dbReference>
<comment type="caution">
    <text evidence="12">The sequence shown here is derived from an EMBL/GenBank/DDBJ whole genome shotgun (WGS) entry which is preliminary data.</text>
</comment>